<evidence type="ECO:0000313" key="2">
    <source>
        <dbReference type="Proteomes" id="UP001241603"/>
    </source>
</evidence>
<keyword evidence="2" id="KW-1185">Reference proteome</keyword>
<accession>A0ABU0H7C4</accession>
<gene>
    <name evidence="1" type="ORF">QO014_002195</name>
</gene>
<name>A0ABU0H7C4_9HYPH</name>
<comment type="caution">
    <text evidence="1">The sequence shown here is derived from an EMBL/GenBank/DDBJ whole genome shotgun (WGS) entry which is preliminary data.</text>
</comment>
<organism evidence="1 2">
    <name type="scientific">Kaistia dalseonensis</name>
    <dbReference type="NCBI Taxonomy" id="410840"/>
    <lineage>
        <taxon>Bacteria</taxon>
        <taxon>Pseudomonadati</taxon>
        <taxon>Pseudomonadota</taxon>
        <taxon>Alphaproteobacteria</taxon>
        <taxon>Hyphomicrobiales</taxon>
        <taxon>Kaistiaceae</taxon>
        <taxon>Kaistia</taxon>
    </lineage>
</organism>
<reference evidence="1 2" key="1">
    <citation type="submission" date="2023-07" db="EMBL/GenBank/DDBJ databases">
        <title>Genomic Encyclopedia of Type Strains, Phase IV (KMG-IV): sequencing the most valuable type-strain genomes for metagenomic binning, comparative biology and taxonomic classification.</title>
        <authorList>
            <person name="Goeker M."/>
        </authorList>
    </citation>
    <scope>NUCLEOTIDE SEQUENCE [LARGE SCALE GENOMIC DNA]</scope>
    <source>
        <strain evidence="1 2">B6-8</strain>
    </source>
</reference>
<protein>
    <submittedName>
        <fullName evidence="1">Uncharacterized protein</fullName>
    </submittedName>
</protein>
<proteinExistence type="predicted"/>
<dbReference type="Proteomes" id="UP001241603">
    <property type="component" value="Unassembled WGS sequence"/>
</dbReference>
<evidence type="ECO:0000313" key="1">
    <source>
        <dbReference type="EMBL" id="MDQ0437803.1"/>
    </source>
</evidence>
<dbReference type="EMBL" id="JAUSVO010000003">
    <property type="protein sequence ID" value="MDQ0437803.1"/>
    <property type="molecule type" value="Genomic_DNA"/>
</dbReference>
<sequence>MFRLLFGRLGGTNYIWSPAVDFSAARIAATLATFSAR</sequence>